<dbReference type="AlphaFoldDB" id="A0A9D4R227"/>
<dbReference type="PROSITE" id="PS51885">
    <property type="entry name" value="NEPRILYSIN"/>
    <property type="match status" value="1"/>
</dbReference>
<dbReference type="PANTHER" id="PTHR11733:SF224">
    <property type="entry name" value="NEPRILYSIN-2"/>
    <property type="match status" value="1"/>
</dbReference>
<dbReference type="InterPro" id="IPR024079">
    <property type="entry name" value="MetalloPept_cat_dom_sf"/>
</dbReference>
<keyword evidence="3" id="KW-1185">Reference proteome</keyword>
<protein>
    <recommendedName>
        <fullName evidence="1">Peptidase M13 C-terminal domain-containing protein</fullName>
    </recommendedName>
</protein>
<dbReference type="SUPFAM" id="SSF55486">
    <property type="entry name" value="Metalloproteases ('zincins'), catalytic domain"/>
    <property type="match status" value="1"/>
</dbReference>
<comment type="caution">
    <text evidence="2">The sequence shown here is derived from an EMBL/GenBank/DDBJ whole genome shotgun (WGS) entry which is preliminary data.</text>
</comment>
<accession>A0A9D4R227</accession>
<dbReference type="Pfam" id="PF01431">
    <property type="entry name" value="Peptidase_M13"/>
    <property type="match status" value="1"/>
</dbReference>
<name>A0A9D4R227_DREPO</name>
<reference evidence="2" key="1">
    <citation type="journal article" date="2019" name="bioRxiv">
        <title>The Genome of the Zebra Mussel, Dreissena polymorpha: A Resource for Invasive Species Research.</title>
        <authorList>
            <person name="McCartney M.A."/>
            <person name="Auch B."/>
            <person name="Kono T."/>
            <person name="Mallez S."/>
            <person name="Zhang Y."/>
            <person name="Obille A."/>
            <person name="Becker A."/>
            <person name="Abrahante J.E."/>
            <person name="Garbe J."/>
            <person name="Badalamenti J.P."/>
            <person name="Herman A."/>
            <person name="Mangelson H."/>
            <person name="Liachko I."/>
            <person name="Sullivan S."/>
            <person name="Sone E.D."/>
            <person name="Koren S."/>
            <person name="Silverstein K.A.T."/>
            <person name="Beckman K.B."/>
            <person name="Gohl D.M."/>
        </authorList>
    </citation>
    <scope>NUCLEOTIDE SEQUENCE</scope>
    <source>
        <strain evidence="2">Duluth1</strain>
        <tissue evidence="2">Whole animal</tissue>
    </source>
</reference>
<evidence type="ECO:0000313" key="3">
    <source>
        <dbReference type="Proteomes" id="UP000828390"/>
    </source>
</evidence>
<dbReference type="Gene3D" id="3.40.390.10">
    <property type="entry name" value="Collagenase (Catalytic Domain)"/>
    <property type="match status" value="1"/>
</dbReference>
<evidence type="ECO:0000259" key="1">
    <source>
        <dbReference type="Pfam" id="PF01431"/>
    </source>
</evidence>
<dbReference type="EMBL" id="JAIWYP010000003">
    <property type="protein sequence ID" value="KAH3850425.1"/>
    <property type="molecule type" value="Genomic_DNA"/>
</dbReference>
<dbReference type="GO" id="GO:0016485">
    <property type="term" value="P:protein processing"/>
    <property type="evidence" value="ECO:0007669"/>
    <property type="project" value="TreeGrafter"/>
</dbReference>
<dbReference type="InterPro" id="IPR018497">
    <property type="entry name" value="Peptidase_M13_C"/>
</dbReference>
<dbReference type="GO" id="GO:0004222">
    <property type="term" value="F:metalloendopeptidase activity"/>
    <property type="evidence" value="ECO:0007669"/>
    <property type="project" value="InterPro"/>
</dbReference>
<evidence type="ECO:0000313" key="2">
    <source>
        <dbReference type="EMBL" id="KAH3850425.1"/>
    </source>
</evidence>
<organism evidence="2 3">
    <name type="scientific">Dreissena polymorpha</name>
    <name type="common">Zebra mussel</name>
    <name type="synonym">Mytilus polymorpha</name>
    <dbReference type="NCBI Taxonomy" id="45954"/>
    <lineage>
        <taxon>Eukaryota</taxon>
        <taxon>Metazoa</taxon>
        <taxon>Spiralia</taxon>
        <taxon>Lophotrochozoa</taxon>
        <taxon>Mollusca</taxon>
        <taxon>Bivalvia</taxon>
        <taxon>Autobranchia</taxon>
        <taxon>Heteroconchia</taxon>
        <taxon>Euheterodonta</taxon>
        <taxon>Imparidentia</taxon>
        <taxon>Neoheterodontei</taxon>
        <taxon>Myida</taxon>
        <taxon>Dreissenoidea</taxon>
        <taxon>Dreissenidae</taxon>
        <taxon>Dreissena</taxon>
    </lineage>
</organism>
<reference evidence="2" key="2">
    <citation type="submission" date="2020-11" db="EMBL/GenBank/DDBJ databases">
        <authorList>
            <person name="McCartney M.A."/>
            <person name="Auch B."/>
            <person name="Kono T."/>
            <person name="Mallez S."/>
            <person name="Becker A."/>
            <person name="Gohl D.M."/>
            <person name="Silverstein K.A.T."/>
            <person name="Koren S."/>
            <person name="Bechman K.B."/>
            <person name="Herman A."/>
            <person name="Abrahante J.E."/>
            <person name="Garbe J."/>
        </authorList>
    </citation>
    <scope>NUCLEOTIDE SEQUENCE</scope>
    <source>
        <strain evidence="2">Duluth1</strain>
        <tissue evidence="2">Whole animal</tissue>
    </source>
</reference>
<proteinExistence type="predicted"/>
<dbReference type="InterPro" id="IPR000718">
    <property type="entry name" value="Peptidase_M13"/>
</dbReference>
<dbReference type="Proteomes" id="UP000828390">
    <property type="component" value="Unassembled WGS sequence"/>
</dbReference>
<dbReference type="PANTHER" id="PTHR11733">
    <property type="entry name" value="ZINC METALLOPROTEASE FAMILY M13 NEPRILYSIN-RELATED"/>
    <property type="match status" value="1"/>
</dbReference>
<sequence length="94" mass="10353">MTINGINTLGENIADNGGIKASFKAYRKWVNSSRGGKEEPKLPGLPYTPNQLFFLNAAQIWCSSTRDQAKMALILTGTHSISDYRTMKLGVCLM</sequence>
<gene>
    <name evidence="2" type="ORF">DPMN_092836</name>
</gene>
<feature type="domain" description="Peptidase M13 C-terminal" evidence="1">
    <location>
        <begin position="3"/>
        <end position="87"/>
    </location>
</feature>
<dbReference type="GO" id="GO:0005886">
    <property type="term" value="C:plasma membrane"/>
    <property type="evidence" value="ECO:0007669"/>
    <property type="project" value="TreeGrafter"/>
</dbReference>